<dbReference type="OrthoDB" id="9767470at2"/>
<gene>
    <name evidence="3" type="ORF">EV684_109168</name>
</gene>
<dbReference type="AlphaFoldDB" id="A0A4R2M325"/>
<feature type="coiled-coil region" evidence="1">
    <location>
        <begin position="239"/>
        <end position="266"/>
    </location>
</feature>
<keyword evidence="2" id="KW-0472">Membrane</keyword>
<comment type="caution">
    <text evidence="3">The sequence shown here is derived from an EMBL/GenBank/DDBJ whole genome shotgun (WGS) entry which is preliminary data.</text>
</comment>
<evidence type="ECO:0000313" key="4">
    <source>
        <dbReference type="Proteomes" id="UP000295106"/>
    </source>
</evidence>
<evidence type="ECO:0000256" key="2">
    <source>
        <dbReference type="SAM" id="Phobius"/>
    </source>
</evidence>
<evidence type="ECO:0000313" key="3">
    <source>
        <dbReference type="EMBL" id="TCP01529.1"/>
    </source>
</evidence>
<name>A0A4R2M325_RUBGE</name>
<dbReference type="InterPro" id="IPR021830">
    <property type="entry name" value="DUF3422"/>
</dbReference>
<protein>
    <submittedName>
        <fullName evidence="3">Putative membrane-anchored protein</fullName>
    </submittedName>
</protein>
<dbReference type="GeneID" id="99685946"/>
<organism evidence="3 4">
    <name type="scientific">Rubrivivax gelatinosus</name>
    <name type="common">Rhodocyclus gelatinosus</name>
    <name type="synonym">Rhodopseudomonas gelatinosa</name>
    <dbReference type="NCBI Taxonomy" id="28068"/>
    <lineage>
        <taxon>Bacteria</taxon>
        <taxon>Pseudomonadati</taxon>
        <taxon>Pseudomonadota</taxon>
        <taxon>Betaproteobacteria</taxon>
        <taxon>Burkholderiales</taxon>
        <taxon>Sphaerotilaceae</taxon>
        <taxon>Rubrivivax</taxon>
    </lineage>
</organism>
<evidence type="ECO:0000256" key="1">
    <source>
        <dbReference type="SAM" id="Coils"/>
    </source>
</evidence>
<proteinExistence type="predicted"/>
<accession>A0A4R2M325</accession>
<dbReference type="RefSeq" id="WP_132648118.1">
    <property type="nucleotide sequence ID" value="NZ_CP181386.1"/>
</dbReference>
<keyword evidence="1" id="KW-0175">Coiled coil</keyword>
<sequence>MPQLPPDYPGRFELADEVHARPPEPLELPSRATYVAVMVDPTDRDSERAHIVRLFEAFAVVPPDAGLTQFSAQLGPLRIKWERHGEFSGYVFLLDGLSPTPFTEPATTRLPAGWLEAIPGQTIVAAHAKLVAGAQEVPDPQALADHFGGNIVVGSSIGEGAGYAFTDFKIHADGCARFLLMDRGLTPRQAGRMLQRLLEIEAYRMLALLALPMAREQLPRIVQIERSLETLTGEIAREGADEERLLQELTRTAAEIEHELTATQYRFGATRAYAELVRTRIAELREVRIAGTQTIEEFMARRFTPAVATCNTVSQRLHELADRVAQASGLLATRVGIAREKQNQALLASMNRRAQLQLRLQKAVEGLSMAAIVYYAAGLVGYVVKGGKAAGLPLDPELIVGLSIPLLAGVAYLVLRRARRHLATSERNS</sequence>
<keyword evidence="2" id="KW-0812">Transmembrane</keyword>
<feature type="transmembrane region" description="Helical" evidence="2">
    <location>
        <begin position="396"/>
        <end position="415"/>
    </location>
</feature>
<keyword evidence="2" id="KW-1133">Transmembrane helix</keyword>
<dbReference type="EMBL" id="SLXD01000009">
    <property type="protein sequence ID" value="TCP01529.1"/>
    <property type="molecule type" value="Genomic_DNA"/>
</dbReference>
<dbReference type="Pfam" id="PF11902">
    <property type="entry name" value="DUF3422"/>
    <property type="match status" value="1"/>
</dbReference>
<dbReference type="Proteomes" id="UP000295106">
    <property type="component" value="Unassembled WGS sequence"/>
</dbReference>
<reference evidence="3 4" key="1">
    <citation type="submission" date="2019-03" db="EMBL/GenBank/DDBJ databases">
        <title>Genomic Encyclopedia of Type Strains, Phase IV (KMG-IV): sequencing the most valuable type-strain genomes for metagenomic binning, comparative biology and taxonomic classification.</title>
        <authorList>
            <person name="Goeker M."/>
        </authorList>
    </citation>
    <scope>NUCLEOTIDE SEQUENCE [LARGE SCALE GENOMIC DNA]</scope>
    <source>
        <strain evidence="3 4">DSM 1709</strain>
    </source>
</reference>